<organism evidence="4 5">
    <name type="scientific">Streptomyces venezuelae</name>
    <dbReference type="NCBI Taxonomy" id="54571"/>
    <lineage>
        <taxon>Bacteria</taxon>
        <taxon>Bacillati</taxon>
        <taxon>Actinomycetota</taxon>
        <taxon>Actinomycetes</taxon>
        <taxon>Kitasatosporales</taxon>
        <taxon>Streptomycetaceae</taxon>
        <taxon>Streptomyces</taxon>
    </lineage>
</organism>
<dbReference type="NCBIfam" id="NF002999">
    <property type="entry name" value="PRK03767.1"/>
    <property type="match status" value="1"/>
</dbReference>
<dbReference type="PANTHER" id="PTHR30546">
    <property type="entry name" value="FLAVODOXIN-RELATED PROTEIN WRBA-RELATED"/>
    <property type="match status" value="1"/>
</dbReference>
<evidence type="ECO:0000256" key="1">
    <source>
        <dbReference type="ARBA" id="ARBA00006961"/>
    </source>
</evidence>
<dbReference type="InterPro" id="IPR005025">
    <property type="entry name" value="FMN_Rdtase-like_dom"/>
</dbReference>
<dbReference type="InterPro" id="IPR008254">
    <property type="entry name" value="Flavodoxin/NO_synth"/>
</dbReference>
<dbReference type="AlphaFoldDB" id="A0A5P2CA85"/>
<feature type="domain" description="Flavodoxin-like" evidence="3">
    <location>
        <begin position="47"/>
        <end position="231"/>
    </location>
</feature>
<evidence type="ECO:0000256" key="2">
    <source>
        <dbReference type="SAM" id="MobiDB-lite"/>
    </source>
</evidence>
<dbReference type="PROSITE" id="PS50902">
    <property type="entry name" value="FLAVODOXIN_LIKE"/>
    <property type="match status" value="1"/>
</dbReference>
<dbReference type="GO" id="GO:0016020">
    <property type="term" value="C:membrane"/>
    <property type="evidence" value="ECO:0007669"/>
    <property type="project" value="TreeGrafter"/>
</dbReference>
<dbReference type="Pfam" id="PF03358">
    <property type="entry name" value="FMN_red"/>
    <property type="match status" value="1"/>
</dbReference>
<protein>
    <submittedName>
        <fullName evidence="4">NAD(P)H dehydrogenase</fullName>
    </submittedName>
</protein>
<dbReference type="FunFam" id="3.40.50.360:FF:000001">
    <property type="entry name" value="NAD(P)H dehydrogenase (Quinone) FQR1-like"/>
    <property type="match status" value="1"/>
</dbReference>
<dbReference type="SUPFAM" id="SSF52218">
    <property type="entry name" value="Flavoproteins"/>
    <property type="match status" value="1"/>
</dbReference>
<dbReference type="EMBL" id="CP029191">
    <property type="protein sequence ID" value="QES39656.1"/>
    <property type="molecule type" value="Genomic_DNA"/>
</dbReference>
<dbReference type="InterPro" id="IPR029039">
    <property type="entry name" value="Flavoprotein-like_sf"/>
</dbReference>
<comment type="similarity">
    <text evidence="1">Belongs to the WrbA family.</text>
</comment>
<dbReference type="PANTHER" id="PTHR30546:SF23">
    <property type="entry name" value="FLAVOPROTEIN-LIKE PROTEIN YCP4-RELATED"/>
    <property type="match status" value="1"/>
</dbReference>
<dbReference type="GO" id="GO:0010181">
    <property type="term" value="F:FMN binding"/>
    <property type="evidence" value="ECO:0007669"/>
    <property type="project" value="InterPro"/>
</dbReference>
<evidence type="ECO:0000313" key="4">
    <source>
        <dbReference type="EMBL" id="QES39656.1"/>
    </source>
</evidence>
<evidence type="ECO:0000313" key="5">
    <source>
        <dbReference type="Proteomes" id="UP000324015"/>
    </source>
</evidence>
<sequence length="244" mass="25533">MFFPALCPHPAGCFPTGARPPPPRRPAPGTTRTAREEKETVVEPVNVAIIYYSATGNVHTLAQAVAEGAEKAGATVRLRKVAETAPDAAISANPAWVEHRAATTDIAEATHDDLAWADAVLFGTPSRFGNPASQLRAFIDTTGPLWFAGKIAGKVFSAFTASNTAHGGQESTILALSNTFYHWGGIIVPPGYTDPIQFQSGNPYGTSHVAGEGAPGEVALQAARHQARRVVDTAAALKAGRGEL</sequence>
<reference evidence="4 5" key="1">
    <citation type="submission" date="2018-05" db="EMBL/GenBank/DDBJ databases">
        <title>Streptomyces venezuelae.</title>
        <authorList>
            <person name="Kim W."/>
            <person name="Lee N."/>
            <person name="Cho B.-K."/>
        </authorList>
    </citation>
    <scope>NUCLEOTIDE SEQUENCE [LARGE SCALE GENOMIC DNA]</scope>
    <source>
        <strain evidence="4 5">ATCC 14585</strain>
    </source>
</reference>
<name>A0A5P2CA85_STRVZ</name>
<evidence type="ECO:0000259" key="3">
    <source>
        <dbReference type="PROSITE" id="PS50902"/>
    </source>
</evidence>
<feature type="region of interest" description="Disordered" evidence="2">
    <location>
        <begin position="13"/>
        <end position="39"/>
    </location>
</feature>
<dbReference type="NCBIfam" id="TIGR01755">
    <property type="entry name" value="flav_wrbA"/>
    <property type="match status" value="1"/>
</dbReference>
<gene>
    <name evidence="4" type="ORF">DEJ49_00495</name>
</gene>
<dbReference type="InterPro" id="IPR010089">
    <property type="entry name" value="Flavoprotein_WrbA-like"/>
</dbReference>
<dbReference type="Gene3D" id="3.40.50.360">
    <property type="match status" value="1"/>
</dbReference>
<proteinExistence type="inferred from homology"/>
<dbReference type="GO" id="GO:0003955">
    <property type="term" value="F:NAD(P)H dehydrogenase (quinone) activity"/>
    <property type="evidence" value="ECO:0007669"/>
    <property type="project" value="InterPro"/>
</dbReference>
<dbReference type="Proteomes" id="UP000324015">
    <property type="component" value="Chromosome"/>
</dbReference>
<accession>A0A5P2CA85</accession>